<protein>
    <recommendedName>
        <fullName evidence="3">DUF3592 domain-containing protein</fullName>
    </recommendedName>
</protein>
<evidence type="ECO:0000256" key="1">
    <source>
        <dbReference type="SAM" id="Phobius"/>
    </source>
</evidence>
<evidence type="ECO:0008006" key="3">
    <source>
        <dbReference type="Google" id="ProtNLM"/>
    </source>
</evidence>
<gene>
    <name evidence="2" type="ORF">ABHF33_03000</name>
</gene>
<reference evidence="2" key="1">
    <citation type="submission" date="2024-05" db="EMBL/GenBank/DDBJ databases">
        <authorList>
            <person name="Yang L."/>
            <person name="Pan L."/>
        </authorList>
    </citation>
    <scope>NUCLEOTIDE SEQUENCE</scope>
    <source>
        <strain evidence="2">FCG-7</strain>
    </source>
</reference>
<dbReference type="KEGG" id="cmav:ABHF33_03000"/>
<sequence>MNWKKWLVLVMSSVWFFPVSCTSTMITGMYASSYLGANHHEQGDPVPHYFSVAIFDQPDGSFRLERLRKTASTPMSAFKPTAQSASRPHPSHELGHQRYQAMDANRNLIEVIDYDDPYTFYSVYRVDSDKITPIYSRVFGLGEAILGFFIALPIGIIIHELGRWLKRRFYPESIATKSK</sequence>
<name>A0AAU7FCN2_9NEIS</name>
<feature type="transmembrane region" description="Helical" evidence="1">
    <location>
        <begin position="138"/>
        <end position="158"/>
    </location>
</feature>
<proteinExistence type="predicted"/>
<dbReference type="EMBL" id="CP157355">
    <property type="protein sequence ID" value="XBM01274.1"/>
    <property type="molecule type" value="Genomic_DNA"/>
</dbReference>
<dbReference type="AlphaFoldDB" id="A0AAU7FCN2"/>
<keyword evidence="1" id="KW-0472">Membrane</keyword>
<dbReference type="RefSeq" id="WP_348945578.1">
    <property type="nucleotide sequence ID" value="NZ_CP157355.1"/>
</dbReference>
<evidence type="ECO:0000313" key="2">
    <source>
        <dbReference type="EMBL" id="XBM01274.1"/>
    </source>
</evidence>
<keyword evidence="1" id="KW-0812">Transmembrane</keyword>
<organism evidence="2">
    <name type="scientific">Chitinibacter mangrovi</name>
    <dbReference type="NCBI Taxonomy" id="3153927"/>
    <lineage>
        <taxon>Bacteria</taxon>
        <taxon>Pseudomonadati</taxon>
        <taxon>Pseudomonadota</taxon>
        <taxon>Betaproteobacteria</taxon>
        <taxon>Neisseriales</taxon>
        <taxon>Chitinibacteraceae</taxon>
        <taxon>Chitinibacter</taxon>
    </lineage>
</organism>
<keyword evidence="1" id="KW-1133">Transmembrane helix</keyword>
<accession>A0AAU7FCN2</accession>